<accession>A0A921JDQ6</accession>
<dbReference type="EMBL" id="DYYG01000013">
    <property type="protein sequence ID" value="HJE22850.1"/>
    <property type="molecule type" value="Genomic_DNA"/>
</dbReference>
<keyword evidence="2" id="KW-0255">Endonuclease</keyword>
<dbReference type="Pfam" id="PF03372">
    <property type="entry name" value="Exo_endo_phos"/>
    <property type="match status" value="1"/>
</dbReference>
<dbReference type="Gene3D" id="3.60.10.10">
    <property type="entry name" value="Endonuclease/exonuclease/phosphatase"/>
    <property type="match status" value="1"/>
</dbReference>
<dbReference type="InterPro" id="IPR005135">
    <property type="entry name" value="Endo/exonuclease/phosphatase"/>
</dbReference>
<proteinExistence type="predicted"/>
<protein>
    <submittedName>
        <fullName evidence="2">Endonuclease/exonuclease/phosphatase family protein</fullName>
    </submittedName>
</protein>
<keyword evidence="2" id="KW-0378">Hydrolase</keyword>
<name>A0A921JDQ6_9HYPH</name>
<feature type="domain" description="Endonuclease/exonuclease/phosphatase" evidence="1">
    <location>
        <begin position="4"/>
        <end position="255"/>
    </location>
</feature>
<evidence type="ECO:0000313" key="2">
    <source>
        <dbReference type="EMBL" id="HJE22850.1"/>
    </source>
</evidence>
<dbReference type="GO" id="GO:0004519">
    <property type="term" value="F:endonuclease activity"/>
    <property type="evidence" value="ECO:0007669"/>
    <property type="project" value="UniProtKB-KW"/>
</dbReference>
<keyword evidence="2" id="KW-0540">Nuclease</keyword>
<dbReference type="Proteomes" id="UP000742631">
    <property type="component" value="Unassembled WGS sequence"/>
</dbReference>
<comment type="caution">
    <text evidence="2">The sequence shown here is derived from an EMBL/GenBank/DDBJ whole genome shotgun (WGS) entry which is preliminary data.</text>
</comment>
<evidence type="ECO:0000313" key="3">
    <source>
        <dbReference type="Proteomes" id="UP000742631"/>
    </source>
</evidence>
<organism evidence="2 3">
    <name type="scientific">Methylorubrum populi</name>
    <dbReference type="NCBI Taxonomy" id="223967"/>
    <lineage>
        <taxon>Bacteria</taxon>
        <taxon>Pseudomonadati</taxon>
        <taxon>Pseudomonadota</taxon>
        <taxon>Alphaproteobacteria</taxon>
        <taxon>Hyphomicrobiales</taxon>
        <taxon>Methylobacteriaceae</taxon>
        <taxon>Methylorubrum</taxon>
    </lineage>
</organism>
<evidence type="ECO:0000259" key="1">
    <source>
        <dbReference type="Pfam" id="PF03372"/>
    </source>
</evidence>
<sequence>MRVMSYNILNGGFDGSDDRRFRSLLGIVGEAAPDVLLIQEARGFLASGCERLFAFERALGLRGFVAEARTTGQNTAVFVRPGIKPLAFTADDAHFHHAAATVRLSVPGLDKPLTAVSVHLCPNGPQVRLRETSYLFGLALPDDYVIVGGDLNSVSPDDAEPEGLPLLPAHHRVRYAAPDGTADRRAVAGLLQAGFVDVATRLAGSVTTTVPAAGFENTEFMPFRSDYLFASEAMARRVRDYAVMKTPATGAASDHYPIVIDFSG</sequence>
<reference evidence="2" key="2">
    <citation type="submission" date="2021-09" db="EMBL/GenBank/DDBJ databases">
        <authorList>
            <person name="Gilroy R."/>
        </authorList>
    </citation>
    <scope>NUCLEOTIDE SEQUENCE</scope>
    <source>
        <strain evidence="2">316</strain>
    </source>
</reference>
<dbReference type="InterPro" id="IPR036691">
    <property type="entry name" value="Endo/exonu/phosph_ase_sf"/>
</dbReference>
<reference evidence="2" key="1">
    <citation type="journal article" date="2021" name="PeerJ">
        <title>Extensive microbial diversity within the chicken gut microbiome revealed by metagenomics and culture.</title>
        <authorList>
            <person name="Gilroy R."/>
            <person name="Ravi A."/>
            <person name="Getino M."/>
            <person name="Pursley I."/>
            <person name="Horton D.L."/>
            <person name="Alikhan N.F."/>
            <person name="Baker D."/>
            <person name="Gharbi K."/>
            <person name="Hall N."/>
            <person name="Watson M."/>
            <person name="Adriaenssens E.M."/>
            <person name="Foster-Nyarko E."/>
            <person name="Jarju S."/>
            <person name="Secka A."/>
            <person name="Antonio M."/>
            <person name="Oren A."/>
            <person name="Chaudhuri R.R."/>
            <person name="La Ragione R."/>
            <person name="Hildebrand F."/>
            <person name="Pallen M.J."/>
        </authorList>
    </citation>
    <scope>NUCLEOTIDE SEQUENCE</scope>
    <source>
        <strain evidence="2">316</strain>
    </source>
</reference>
<gene>
    <name evidence="2" type="ORF">K8W01_04255</name>
</gene>
<dbReference type="AlphaFoldDB" id="A0A921JDQ6"/>
<dbReference type="SUPFAM" id="SSF56219">
    <property type="entry name" value="DNase I-like"/>
    <property type="match status" value="1"/>
</dbReference>